<evidence type="ECO:0000313" key="2">
    <source>
        <dbReference type="Proteomes" id="UP000317648"/>
    </source>
</evidence>
<proteinExistence type="predicted"/>
<keyword evidence="2" id="KW-1185">Reference proteome</keyword>
<name>A0A518E4N3_9BACT</name>
<dbReference type="EMBL" id="CP036433">
    <property type="protein sequence ID" value="QDU99039.1"/>
    <property type="molecule type" value="Genomic_DNA"/>
</dbReference>
<organism evidence="1 2">
    <name type="scientific">Lignipirellula cremea</name>
    <dbReference type="NCBI Taxonomy" id="2528010"/>
    <lineage>
        <taxon>Bacteria</taxon>
        <taxon>Pseudomonadati</taxon>
        <taxon>Planctomycetota</taxon>
        <taxon>Planctomycetia</taxon>
        <taxon>Pirellulales</taxon>
        <taxon>Pirellulaceae</taxon>
        <taxon>Lignipirellula</taxon>
    </lineage>
</organism>
<dbReference type="Proteomes" id="UP000317648">
    <property type="component" value="Chromosome"/>
</dbReference>
<accession>A0A518E4N3</accession>
<dbReference type="KEGG" id="lcre:Pla8534_69500"/>
<protein>
    <submittedName>
        <fullName evidence="1">Y_Y_Y domain protein</fullName>
    </submittedName>
</protein>
<gene>
    <name evidence="1" type="ORF">Pla8534_69500</name>
</gene>
<sequence>MDVAFPIPAKREKSPKLFSPDSQGGSTAIVALRSRKYRSKNGRASRRRLQVEHLESRIAFTATRIELTSNLDWYVAPGAEVAYHAQAGGGNGQYEYRFWLRDPDQSWEQVRGWNSSDTWFWDTAGEISGDYRIQADAREIGSSVSREVGTVTQLEIAPLTPSTGVTLSTDSPPQITTGKTITFTAQGQGGSELYEYRYWMQQAGQDWLLARDYSSDPEWGWDTTGIQQGNHSVRVDVRTAGSTADQEASAEYTHLLTAQEVATGVTLASDQSRRVNPGATIEFTADGVGGSGEYEYRFWMRSASGSWSVVQGYSTDSHWQWDTTDLPSSRYFVQVDVRSQGSILSREAAQVIEHLVTDVPPVTGVNLISNAPSGPIRPGTNIQFQALAAGGAASPEYRFWLHSESTSWQLVRDYSTDSTWSWDTSAAKWETYWVQVDARSEGSSESQEASAVISSVIISPPTSLQLVSDQPRSIHPGTILSLNVQATGGAGEQEYRYWLRSKSGSWQVVRNYSTDPSWNWDTSGASNEIYYVQVDVRTAGLPGKRHGATVATFVVSPVDAATGLSITSDASGSIPPGTAVEITAQGTGGSGNFEYRFWLESVEGSWAVVQDYSTQATCAWPNADAPVGVYMVQVDVRSVGSPDEREVARTLRLDVRESQDQLWDRLIRPYLADPLWTNRDAYDAGQSLMIPLQAAFTGDHPEWRQDFADHFRNLIDSGELEELDGRLARLQYLYVASRFVGLAAASNDYDLIPAELVTLLYDEVERYWQIEPSQNYHAGVLVTFTGGIKEHLDWKLNSSYEDYGVARAITDVDLFVLGVAAELKGYERVSARVESRSAMLDEVTDTTVRVFQQEVQQTGGGGWLFQPGVFAEHSDYQFAGHDSIVNHLSPDPVTGIASDSSHAHRLPVLLTSFANAWSADSSERLMFEDLRAGLEIQFMDVVLQPPDANFAGYRTTNYMDGRNGLYRYGYSTAANSNGYGPYELSGTMTLGWWSFLGTERVREVYANLANAYPLATNLIETYVGPNTTREQHPLVALPHTFDNGFRELLARLAAELQI</sequence>
<dbReference type="OrthoDB" id="1550726at2"/>
<reference evidence="1 2" key="1">
    <citation type="submission" date="2019-02" db="EMBL/GenBank/DDBJ databases">
        <title>Deep-cultivation of Planctomycetes and their phenomic and genomic characterization uncovers novel biology.</title>
        <authorList>
            <person name="Wiegand S."/>
            <person name="Jogler M."/>
            <person name="Boedeker C."/>
            <person name="Pinto D."/>
            <person name="Vollmers J."/>
            <person name="Rivas-Marin E."/>
            <person name="Kohn T."/>
            <person name="Peeters S.H."/>
            <person name="Heuer A."/>
            <person name="Rast P."/>
            <person name="Oberbeckmann S."/>
            <person name="Bunk B."/>
            <person name="Jeske O."/>
            <person name="Meyerdierks A."/>
            <person name="Storesund J.E."/>
            <person name="Kallscheuer N."/>
            <person name="Luecker S."/>
            <person name="Lage O.M."/>
            <person name="Pohl T."/>
            <person name="Merkel B.J."/>
            <person name="Hornburger P."/>
            <person name="Mueller R.-W."/>
            <person name="Bruemmer F."/>
            <person name="Labrenz M."/>
            <person name="Spormann A.M."/>
            <person name="Op den Camp H."/>
            <person name="Overmann J."/>
            <person name="Amann R."/>
            <person name="Jetten M.S.M."/>
            <person name="Mascher T."/>
            <person name="Medema M.H."/>
            <person name="Devos D.P."/>
            <person name="Kaster A.-K."/>
            <person name="Ovreas L."/>
            <person name="Rohde M."/>
            <person name="Galperin M.Y."/>
            <person name="Jogler C."/>
        </authorList>
    </citation>
    <scope>NUCLEOTIDE SEQUENCE [LARGE SCALE GENOMIC DNA]</scope>
    <source>
        <strain evidence="1 2">Pla85_3_4</strain>
    </source>
</reference>
<dbReference type="AlphaFoldDB" id="A0A518E4N3"/>
<evidence type="ECO:0000313" key="1">
    <source>
        <dbReference type="EMBL" id="QDU99039.1"/>
    </source>
</evidence>
<dbReference type="RefSeq" id="WP_145058743.1">
    <property type="nucleotide sequence ID" value="NZ_CP036433.1"/>
</dbReference>